<evidence type="ECO:0000313" key="4">
    <source>
        <dbReference type="EMBL" id="MFD2415981.1"/>
    </source>
</evidence>
<evidence type="ECO:0000256" key="2">
    <source>
        <dbReference type="ARBA" id="ARBA00023033"/>
    </source>
</evidence>
<dbReference type="Pfam" id="PF01494">
    <property type="entry name" value="FAD_binding_3"/>
    <property type="match status" value="1"/>
</dbReference>
<dbReference type="SUPFAM" id="SSF51905">
    <property type="entry name" value="FAD/NAD(P)-binding domain"/>
    <property type="match status" value="1"/>
</dbReference>
<dbReference type="PANTHER" id="PTHR13789">
    <property type="entry name" value="MONOOXYGENASE"/>
    <property type="match status" value="1"/>
</dbReference>
<sequence length="405" mass="43724">MRVDRALVVGAGIGGLAAGIALARQGVDVEIVEVKPDARVLGVGINQPGNALRALDTLGVLDEVIAAGFTFGGNEFRDWKDTPIVYVPSGLGDDRVPPNVAISRAALGEILRKAAIRAGARVQYGVTVDELTESPWDVTVRLSDGRRTAYDLVAAFDGMRSPMRRRLFGTAYEPEFTGYSVWRMPLPRLRSLHGLVAFQGDRVKGGLIPLSDELMYLLLVTPEPGNPRHEPREFGRLLAERLAGFSGPLGWIRDRIEGPAGIVYSPLMQCRVPKPWHRGHVIVLGDAAHTAVPHLTQGAAMALEDAIVLADEIAVDRPLDASLTAVADLRFNRVRLVTDVSRAILDGEMAITARELPGAAADMRMELPSQVAFVENQLNAPYRSAHTRRARVRAVAKAGSGVTGH</sequence>
<dbReference type="PRINTS" id="PR00420">
    <property type="entry name" value="RNGMNOXGNASE"/>
</dbReference>
<organism evidence="4 5">
    <name type="scientific">Amycolatopsis pigmentata</name>
    <dbReference type="NCBI Taxonomy" id="450801"/>
    <lineage>
        <taxon>Bacteria</taxon>
        <taxon>Bacillati</taxon>
        <taxon>Actinomycetota</taxon>
        <taxon>Actinomycetes</taxon>
        <taxon>Pseudonocardiales</taxon>
        <taxon>Pseudonocardiaceae</taxon>
        <taxon>Amycolatopsis</taxon>
    </lineage>
</organism>
<gene>
    <name evidence="4" type="ORF">ACFSXZ_06550</name>
</gene>
<dbReference type="Gene3D" id="3.50.50.60">
    <property type="entry name" value="FAD/NAD(P)-binding domain"/>
    <property type="match status" value="1"/>
</dbReference>
<feature type="domain" description="FAD-binding" evidence="3">
    <location>
        <begin position="6"/>
        <end position="314"/>
    </location>
</feature>
<keyword evidence="2 4" id="KW-0503">Monooxygenase</keyword>
<keyword evidence="5" id="KW-1185">Reference proteome</keyword>
<accession>A0ABW5FM75</accession>
<dbReference type="InterPro" id="IPR050493">
    <property type="entry name" value="FAD-dep_Monooxygenase_BioMet"/>
</dbReference>
<reference evidence="5" key="1">
    <citation type="journal article" date="2019" name="Int. J. Syst. Evol. Microbiol.">
        <title>The Global Catalogue of Microorganisms (GCM) 10K type strain sequencing project: providing services to taxonomists for standard genome sequencing and annotation.</title>
        <authorList>
            <consortium name="The Broad Institute Genomics Platform"/>
            <consortium name="The Broad Institute Genome Sequencing Center for Infectious Disease"/>
            <person name="Wu L."/>
            <person name="Ma J."/>
        </authorList>
    </citation>
    <scope>NUCLEOTIDE SEQUENCE [LARGE SCALE GENOMIC DNA]</scope>
    <source>
        <strain evidence="5">CGMCC 4.7645</strain>
    </source>
</reference>
<evidence type="ECO:0000259" key="3">
    <source>
        <dbReference type="Pfam" id="PF01494"/>
    </source>
</evidence>
<name>A0ABW5FM75_9PSEU</name>
<evidence type="ECO:0000313" key="5">
    <source>
        <dbReference type="Proteomes" id="UP001597417"/>
    </source>
</evidence>
<dbReference type="Proteomes" id="UP001597417">
    <property type="component" value="Unassembled WGS sequence"/>
</dbReference>
<dbReference type="InterPro" id="IPR002938">
    <property type="entry name" value="FAD-bd"/>
</dbReference>
<dbReference type="RefSeq" id="WP_378262278.1">
    <property type="nucleotide sequence ID" value="NZ_JBHUKR010000004.1"/>
</dbReference>
<protein>
    <submittedName>
        <fullName evidence="4">FAD-dependent monooxygenase</fullName>
    </submittedName>
</protein>
<comment type="caution">
    <text evidence="4">The sequence shown here is derived from an EMBL/GenBank/DDBJ whole genome shotgun (WGS) entry which is preliminary data.</text>
</comment>
<dbReference type="GO" id="GO:0004497">
    <property type="term" value="F:monooxygenase activity"/>
    <property type="evidence" value="ECO:0007669"/>
    <property type="project" value="UniProtKB-KW"/>
</dbReference>
<proteinExistence type="predicted"/>
<dbReference type="InterPro" id="IPR036188">
    <property type="entry name" value="FAD/NAD-bd_sf"/>
</dbReference>
<keyword evidence="1" id="KW-0560">Oxidoreductase</keyword>
<dbReference type="EMBL" id="JBHUKR010000004">
    <property type="protein sequence ID" value="MFD2415981.1"/>
    <property type="molecule type" value="Genomic_DNA"/>
</dbReference>
<evidence type="ECO:0000256" key="1">
    <source>
        <dbReference type="ARBA" id="ARBA00023002"/>
    </source>
</evidence>
<dbReference type="PANTHER" id="PTHR13789:SF309">
    <property type="entry name" value="PUTATIVE (AFU_ORTHOLOGUE AFUA_6G14510)-RELATED"/>
    <property type="match status" value="1"/>
</dbReference>